<dbReference type="PANTHER" id="PTHR45869:SF7">
    <property type="entry name" value="C-REACTIVE PROTEIN"/>
    <property type="match status" value="1"/>
</dbReference>
<accession>A0A9D3QLI1</accession>
<proteinExistence type="inferred from homology"/>
<comment type="cofactor">
    <cofactor evidence="1">
        <name>Ca(2+)</name>
        <dbReference type="ChEBI" id="CHEBI:29108"/>
    </cofactor>
</comment>
<dbReference type="SUPFAM" id="SSF49899">
    <property type="entry name" value="Concanavalin A-like lectins/glucanases"/>
    <property type="match status" value="1"/>
</dbReference>
<evidence type="ECO:0000256" key="9">
    <source>
        <dbReference type="PROSITE-ProRule" id="PRU01172"/>
    </source>
</evidence>
<dbReference type="InterPro" id="IPR051005">
    <property type="entry name" value="Pentraxin_domain"/>
</dbReference>
<keyword evidence="4" id="KW-0479">Metal-binding</keyword>
<dbReference type="AlphaFoldDB" id="A0A9D3QLI1"/>
<dbReference type="GO" id="GO:0005576">
    <property type="term" value="C:extracellular region"/>
    <property type="evidence" value="ECO:0007669"/>
    <property type="project" value="UniProtKB-SubCell"/>
</dbReference>
<comment type="subcellular location">
    <subcellularLocation>
        <location evidence="2">Secreted</location>
    </subcellularLocation>
</comment>
<dbReference type="Gene3D" id="2.60.120.200">
    <property type="match status" value="1"/>
</dbReference>
<evidence type="ECO:0000256" key="1">
    <source>
        <dbReference type="ARBA" id="ARBA00001913"/>
    </source>
</evidence>
<keyword evidence="12" id="KW-1185">Reference proteome</keyword>
<reference evidence="11" key="1">
    <citation type="submission" date="2021-01" db="EMBL/GenBank/DDBJ databases">
        <authorList>
            <person name="Zahm M."/>
            <person name="Roques C."/>
            <person name="Cabau C."/>
            <person name="Klopp C."/>
            <person name="Donnadieu C."/>
            <person name="Jouanno E."/>
            <person name="Lampietro C."/>
            <person name="Louis A."/>
            <person name="Herpin A."/>
            <person name="Echchiki A."/>
            <person name="Berthelot C."/>
            <person name="Parey E."/>
            <person name="Roest-Crollius H."/>
            <person name="Braasch I."/>
            <person name="Postlethwait J."/>
            <person name="Bobe J."/>
            <person name="Montfort J."/>
            <person name="Bouchez O."/>
            <person name="Begum T."/>
            <person name="Mejri S."/>
            <person name="Adams A."/>
            <person name="Chen W.-J."/>
            <person name="Guiguen Y."/>
        </authorList>
    </citation>
    <scope>NUCLEOTIDE SEQUENCE</scope>
    <source>
        <strain evidence="11">YG-15Mar2019-1</strain>
        <tissue evidence="11">Brain</tissue>
    </source>
</reference>
<dbReference type="PROSITE" id="PS51828">
    <property type="entry name" value="PTX_2"/>
    <property type="match status" value="1"/>
</dbReference>
<gene>
    <name evidence="11" type="ORF">MATL_G00012990</name>
</gene>
<dbReference type="PANTHER" id="PTHR45869">
    <property type="entry name" value="C-REACTIVE PROTEIN-RELATED"/>
    <property type="match status" value="1"/>
</dbReference>
<keyword evidence="3" id="KW-0964">Secreted</keyword>
<evidence type="ECO:0000256" key="7">
    <source>
        <dbReference type="ARBA" id="ARBA00023157"/>
    </source>
</evidence>
<dbReference type="OrthoDB" id="547680at2759"/>
<keyword evidence="5" id="KW-0732">Signal</keyword>
<evidence type="ECO:0000259" key="10">
    <source>
        <dbReference type="PROSITE" id="PS51828"/>
    </source>
</evidence>
<evidence type="ECO:0000256" key="3">
    <source>
        <dbReference type="ARBA" id="ARBA00022525"/>
    </source>
</evidence>
<keyword evidence="6" id="KW-0106">Calcium</keyword>
<dbReference type="GO" id="GO:0046872">
    <property type="term" value="F:metal ion binding"/>
    <property type="evidence" value="ECO:0007669"/>
    <property type="project" value="UniProtKB-KW"/>
</dbReference>
<name>A0A9D3QLI1_MEGAT</name>
<evidence type="ECO:0000256" key="4">
    <source>
        <dbReference type="ARBA" id="ARBA00022723"/>
    </source>
</evidence>
<protein>
    <recommendedName>
        <fullName evidence="10">Pentraxin (PTX) domain-containing protein</fullName>
    </recommendedName>
</protein>
<evidence type="ECO:0000256" key="8">
    <source>
        <dbReference type="ARBA" id="ARBA00038102"/>
    </source>
</evidence>
<organism evidence="11 12">
    <name type="scientific">Megalops atlanticus</name>
    <name type="common">Tarpon</name>
    <name type="synonym">Clupea gigantea</name>
    <dbReference type="NCBI Taxonomy" id="7932"/>
    <lineage>
        <taxon>Eukaryota</taxon>
        <taxon>Metazoa</taxon>
        <taxon>Chordata</taxon>
        <taxon>Craniata</taxon>
        <taxon>Vertebrata</taxon>
        <taxon>Euteleostomi</taxon>
        <taxon>Actinopterygii</taxon>
        <taxon>Neopterygii</taxon>
        <taxon>Teleostei</taxon>
        <taxon>Elopiformes</taxon>
        <taxon>Megalopidae</taxon>
        <taxon>Megalops</taxon>
    </lineage>
</organism>
<evidence type="ECO:0000256" key="2">
    <source>
        <dbReference type="ARBA" id="ARBA00004613"/>
    </source>
</evidence>
<feature type="domain" description="Pentraxin (PTX)" evidence="10">
    <location>
        <begin position="44"/>
        <end position="116"/>
    </location>
</feature>
<dbReference type="EMBL" id="JAFDVH010000001">
    <property type="protein sequence ID" value="KAG7492288.1"/>
    <property type="molecule type" value="Genomic_DNA"/>
</dbReference>
<sequence length="116" mass="13044">MLDEVQEIKGSCADRSSTAPTVMEKLVFLLILFTGCYAKYEDLKGKVFTFPLVSTNSYVELKPDMEGSLSAVTVCLRSFPDNKRANTLFSLATPSHMNAFLLYQPERGVYRVISYQ</sequence>
<dbReference type="InterPro" id="IPR013320">
    <property type="entry name" value="ConA-like_dom_sf"/>
</dbReference>
<evidence type="ECO:0000313" key="11">
    <source>
        <dbReference type="EMBL" id="KAG7492288.1"/>
    </source>
</evidence>
<dbReference type="Proteomes" id="UP001046870">
    <property type="component" value="Chromosome 1"/>
</dbReference>
<comment type="similarity">
    <text evidence="8">Belongs to the pentraxin family.</text>
</comment>
<evidence type="ECO:0000256" key="6">
    <source>
        <dbReference type="ARBA" id="ARBA00022837"/>
    </source>
</evidence>
<keyword evidence="7" id="KW-1015">Disulfide bond</keyword>
<evidence type="ECO:0000256" key="5">
    <source>
        <dbReference type="ARBA" id="ARBA00022729"/>
    </source>
</evidence>
<comment type="caution">
    <text evidence="9">Lacks conserved residue(s) required for the propagation of feature annotation.</text>
</comment>
<comment type="caution">
    <text evidence="11">The sequence shown here is derived from an EMBL/GenBank/DDBJ whole genome shotgun (WGS) entry which is preliminary data.</text>
</comment>
<dbReference type="Pfam" id="PF00354">
    <property type="entry name" value="Pentaxin"/>
    <property type="match status" value="1"/>
</dbReference>
<dbReference type="InterPro" id="IPR001759">
    <property type="entry name" value="PTX_dom"/>
</dbReference>
<evidence type="ECO:0000313" key="12">
    <source>
        <dbReference type="Proteomes" id="UP001046870"/>
    </source>
</evidence>